<feature type="compositionally biased region" description="Basic and acidic residues" evidence="1">
    <location>
        <begin position="141"/>
        <end position="155"/>
    </location>
</feature>
<reference evidence="2 3" key="1">
    <citation type="submission" date="2014-11" db="EMBL/GenBank/DDBJ databases">
        <authorList>
            <person name="Zhu J."/>
            <person name="Qi W."/>
            <person name="Song R."/>
        </authorList>
    </citation>
    <scope>NUCLEOTIDE SEQUENCE [LARGE SCALE GENOMIC DNA]</scope>
</reference>
<feature type="region of interest" description="Disordered" evidence="1">
    <location>
        <begin position="176"/>
        <end position="198"/>
    </location>
</feature>
<protein>
    <submittedName>
        <fullName evidence="2">Uncharacterized protein</fullName>
    </submittedName>
</protein>
<evidence type="ECO:0000313" key="2">
    <source>
        <dbReference type="EMBL" id="CEM24068.1"/>
    </source>
</evidence>
<feature type="compositionally biased region" description="Basic and acidic residues" evidence="1">
    <location>
        <begin position="189"/>
        <end position="198"/>
    </location>
</feature>
<evidence type="ECO:0000256" key="1">
    <source>
        <dbReference type="SAM" id="MobiDB-lite"/>
    </source>
</evidence>
<proteinExistence type="predicted"/>
<feature type="region of interest" description="Disordered" evidence="1">
    <location>
        <begin position="95"/>
        <end position="156"/>
    </location>
</feature>
<feature type="compositionally biased region" description="Low complexity" evidence="1">
    <location>
        <begin position="96"/>
        <end position="129"/>
    </location>
</feature>
<dbReference type="EMBL" id="CDMY01000578">
    <property type="protein sequence ID" value="CEM24068.1"/>
    <property type="molecule type" value="Genomic_DNA"/>
</dbReference>
<evidence type="ECO:0000313" key="3">
    <source>
        <dbReference type="Proteomes" id="UP000041254"/>
    </source>
</evidence>
<keyword evidence="3" id="KW-1185">Reference proteome</keyword>
<name>A0A0G4G6S2_VITBC</name>
<dbReference type="AlphaFoldDB" id="A0A0G4G6S2"/>
<dbReference type="Proteomes" id="UP000041254">
    <property type="component" value="Unassembled WGS sequence"/>
</dbReference>
<accession>A0A0G4G6S2</accession>
<gene>
    <name evidence="2" type="ORF">Vbra_22008</name>
</gene>
<sequence>MQDALTSLSWRDTFHRISQPSGHPKMEDGRRLLHDRTKEEGLWWLGDVIRRLEAICAAALQFLPSKRCTLGDMEALLSATIDDLEGAKASIEAGIPPAASPTAAPSLPSTAASPDQPLAAPSPSEAASSTYLDGHTMTGYGRERGHTELSKKPEAVKPAVAPTFAMFARHSQYCREEMQDQQHAQYLAELDKRDRQIQ</sequence>
<dbReference type="InParanoid" id="A0A0G4G6S2"/>
<organism evidence="2 3">
    <name type="scientific">Vitrella brassicaformis (strain CCMP3155)</name>
    <dbReference type="NCBI Taxonomy" id="1169540"/>
    <lineage>
        <taxon>Eukaryota</taxon>
        <taxon>Sar</taxon>
        <taxon>Alveolata</taxon>
        <taxon>Colpodellida</taxon>
        <taxon>Vitrellaceae</taxon>
        <taxon>Vitrella</taxon>
    </lineage>
</organism>
<dbReference type="VEuPathDB" id="CryptoDB:Vbra_22008"/>